<evidence type="ECO:0000256" key="3">
    <source>
        <dbReference type="ARBA" id="ARBA00038984"/>
    </source>
</evidence>
<dbReference type="GO" id="GO:0047837">
    <property type="term" value="F:D-xylose 1-dehydrogenase (NADP+) activity"/>
    <property type="evidence" value="ECO:0007669"/>
    <property type="project" value="UniProtKB-EC"/>
</dbReference>
<name>A0A165DM46_9BASI</name>
<dbReference type="EMBL" id="KV424046">
    <property type="protein sequence ID" value="KZT53108.1"/>
    <property type="molecule type" value="Genomic_DNA"/>
</dbReference>
<evidence type="ECO:0000256" key="5">
    <source>
        <dbReference type="ARBA" id="ARBA00049233"/>
    </source>
</evidence>
<dbReference type="SUPFAM" id="SSF51735">
    <property type="entry name" value="NAD(P)-binding Rossmann-fold domains"/>
    <property type="match status" value="1"/>
</dbReference>
<evidence type="ECO:0000256" key="2">
    <source>
        <dbReference type="ARBA" id="ARBA00023002"/>
    </source>
</evidence>
<comment type="catalytic activity">
    <reaction evidence="5">
        <text>D-xylose + NADP(+) = D-xylono-1,5-lactone + NADPH + H(+)</text>
        <dbReference type="Rhea" id="RHEA:22000"/>
        <dbReference type="ChEBI" id="CHEBI:15378"/>
        <dbReference type="ChEBI" id="CHEBI:15867"/>
        <dbReference type="ChEBI" id="CHEBI:53455"/>
        <dbReference type="ChEBI" id="CHEBI:57783"/>
        <dbReference type="ChEBI" id="CHEBI:58349"/>
        <dbReference type="EC" id="1.1.1.179"/>
    </reaction>
</comment>
<dbReference type="AlphaFoldDB" id="A0A165DM46"/>
<dbReference type="EC" id="1.1.1.179" evidence="3"/>
<evidence type="ECO:0000313" key="9">
    <source>
        <dbReference type="Proteomes" id="UP000076842"/>
    </source>
</evidence>
<dbReference type="InterPro" id="IPR000683">
    <property type="entry name" value="Gfo/Idh/MocA-like_OxRdtase_N"/>
</dbReference>
<evidence type="ECO:0000259" key="6">
    <source>
        <dbReference type="Pfam" id="PF01408"/>
    </source>
</evidence>
<proteinExistence type="inferred from homology"/>
<dbReference type="PANTHER" id="PTHR22604:SF105">
    <property type="entry name" value="TRANS-1,2-DIHYDROBENZENE-1,2-DIOL DEHYDROGENASE"/>
    <property type="match status" value="1"/>
</dbReference>
<keyword evidence="2" id="KW-0560">Oxidoreductase</keyword>
<dbReference type="GO" id="GO:0000166">
    <property type="term" value="F:nucleotide binding"/>
    <property type="evidence" value="ECO:0007669"/>
    <property type="project" value="InterPro"/>
</dbReference>
<dbReference type="Pfam" id="PF01408">
    <property type="entry name" value="GFO_IDH_MocA"/>
    <property type="match status" value="1"/>
</dbReference>
<dbReference type="Proteomes" id="UP000076842">
    <property type="component" value="Unassembled WGS sequence"/>
</dbReference>
<dbReference type="Gene3D" id="3.40.50.720">
    <property type="entry name" value="NAD(P)-binding Rossmann-like Domain"/>
    <property type="match status" value="1"/>
</dbReference>
<dbReference type="OrthoDB" id="64915at2759"/>
<feature type="domain" description="GFO/IDH/MocA-like oxidoreductase" evidence="7">
    <location>
        <begin position="152"/>
        <end position="228"/>
    </location>
</feature>
<feature type="domain" description="Gfo/Idh/MocA-like oxidoreductase N-terminal" evidence="6">
    <location>
        <begin position="23"/>
        <end position="141"/>
    </location>
</feature>
<organism evidence="8 9">
    <name type="scientific">Calocera cornea HHB12733</name>
    <dbReference type="NCBI Taxonomy" id="1353952"/>
    <lineage>
        <taxon>Eukaryota</taxon>
        <taxon>Fungi</taxon>
        <taxon>Dikarya</taxon>
        <taxon>Basidiomycota</taxon>
        <taxon>Agaricomycotina</taxon>
        <taxon>Dacrymycetes</taxon>
        <taxon>Dacrymycetales</taxon>
        <taxon>Dacrymycetaceae</taxon>
        <taxon>Calocera</taxon>
    </lineage>
</organism>
<gene>
    <name evidence="8" type="ORF">CALCODRAFT_486614</name>
</gene>
<dbReference type="Gene3D" id="3.30.360.10">
    <property type="entry name" value="Dihydrodipicolinate Reductase, domain 2"/>
    <property type="match status" value="1"/>
</dbReference>
<dbReference type="STRING" id="1353952.A0A165DM46"/>
<evidence type="ECO:0000256" key="4">
    <source>
        <dbReference type="ARBA" id="ARBA00042988"/>
    </source>
</evidence>
<comment type="similarity">
    <text evidence="1">Belongs to the Gfo/Idh/MocA family.</text>
</comment>
<evidence type="ECO:0000259" key="7">
    <source>
        <dbReference type="Pfam" id="PF22725"/>
    </source>
</evidence>
<dbReference type="PANTHER" id="PTHR22604">
    <property type="entry name" value="OXIDOREDUCTASES"/>
    <property type="match status" value="1"/>
</dbReference>
<sequence length="389" mass="42625">MSILSRAWTAKNPPTVPKTAHPVRFGILGAAEIGPSGIILPARTCADAEVVVVGARNLEKAQKYAKKHGIARAVQGYDAVLEDPEVDAVYNPLPNGLHYEWTMKALQAGKHVLLEKPATNTAAESERIFAFAKEKNLVVLEAFHYQFHPATQKLKAIVDSGELGSVQKITAHLCAPGGFVKPDDIRFQYALGGGATMDVGCYVTSISRFLAGREPTSVLSATPTLQDAKKEPKIDRRMEFTYLFPPAEGEKEGPTAQCVGDLGLPNWGPLSLVPSMPELYVTVQCAMGEASINNFVMPSFYHAISVRGPKGSRTVRAYVWGEEGKAKGWKGEDWWTTYRYQLEAFVDKLKGREPQHWISEESTVGNMRAVGMVYEKSGLGARPESEFQL</sequence>
<dbReference type="InterPro" id="IPR055170">
    <property type="entry name" value="GFO_IDH_MocA-like_dom"/>
</dbReference>
<dbReference type="Pfam" id="PF22725">
    <property type="entry name" value="GFO_IDH_MocA_C3"/>
    <property type="match status" value="1"/>
</dbReference>
<dbReference type="InParanoid" id="A0A165DM46"/>
<evidence type="ECO:0000313" key="8">
    <source>
        <dbReference type="EMBL" id="KZT53108.1"/>
    </source>
</evidence>
<accession>A0A165DM46</accession>
<reference evidence="8 9" key="1">
    <citation type="journal article" date="2016" name="Mol. Biol. Evol.">
        <title>Comparative Genomics of Early-Diverging Mushroom-Forming Fungi Provides Insights into the Origins of Lignocellulose Decay Capabilities.</title>
        <authorList>
            <person name="Nagy L.G."/>
            <person name="Riley R."/>
            <person name="Tritt A."/>
            <person name="Adam C."/>
            <person name="Daum C."/>
            <person name="Floudas D."/>
            <person name="Sun H."/>
            <person name="Yadav J.S."/>
            <person name="Pangilinan J."/>
            <person name="Larsson K.H."/>
            <person name="Matsuura K."/>
            <person name="Barry K."/>
            <person name="Labutti K."/>
            <person name="Kuo R."/>
            <person name="Ohm R.A."/>
            <person name="Bhattacharya S.S."/>
            <person name="Shirouzu T."/>
            <person name="Yoshinaga Y."/>
            <person name="Martin F.M."/>
            <person name="Grigoriev I.V."/>
            <person name="Hibbett D.S."/>
        </authorList>
    </citation>
    <scope>NUCLEOTIDE SEQUENCE [LARGE SCALE GENOMIC DNA]</scope>
    <source>
        <strain evidence="8 9">HHB12733</strain>
    </source>
</reference>
<dbReference type="SUPFAM" id="SSF55347">
    <property type="entry name" value="Glyceraldehyde-3-phosphate dehydrogenase-like, C-terminal domain"/>
    <property type="match status" value="1"/>
</dbReference>
<keyword evidence="9" id="KW-1185">Reference proteome</keyword>
<dbReference type="InterPro" id="IPR050984">
    <property type="entry name" value="Gfo/Idh/MocA_domain"/>
</dbReference>
<dbReference type="InterPro" id="IPR036291">
    <property type="entry name" value="NAD(P)-bd_dom_sf"/>
</dbReference>
<evidence type="ECO:0000256" key="1">
    <source>
        <dbReference type="ARBA" id="ARBA00010928"/>
    </source>
</evidence>
<protein>
    <recommendedName>
        <fullName evidence="3">D-xylose 1-dehydrogenase (NADP(+), D-xylono-1,5-lactone-forming)</fullName>
        <ecNumber evidence="3">1.1.1.179</ecNumber>
    </recommendedName>
    <alternativeName>
        <fullName evidence="4">D-xylose-NADP dehydrogenase</fullName>
    </alternativeName>
</protein>